<feature type="transmembrane region" description="Helical" evidence="1">
    <location>
        <begin position="12"/>
        <end position="36"/>
    </location>
</feature>
<proteinExistence type="predicted"/>
<dbReference type="EMBL" id="CP051627">
    <property type="protein sequence ID" value="UPT19530.1"/>
    <property type="molecule type" value="Genomic_DNA"/>
</dbReference>
<dbReference type="RefSeq" id="WP_248592080.1">
    <property type="nucleotide sequence ID" value="NZ_BAABEB010000010.1"/>
</dbReference>
<keyword evidence="1" id="KW-0812">Transmembrane</keyword>
<keyword evidence="1" id="KW-0472">Membrane</keyword>
<keyword evidence="1" id="KW-1133">Transmembrane helix</keyword>
<protein>
    <submittedName>
        <fullName evidence="2">Uncharacterized protein</fullName>
    </submittedName>
</protein>
<keyword evidence="3" id="KW-1185">Reference proteome</keyword>
<gene>
    <name evidence="2" type="ORF">FOF52_01770</name>
</gene>
<evidence type="ECO:0000256" key="1">
    <source>
        <dbReference type="SAM" id="Phobius"/>
    </source>
</evidence>
<evidence type="ECO:0000313" key="3">
    <source>
        <dbReference type="Proteomes" id="UP000832041"/>
    </source>
</evidence>
<evidence type="ECO:0000313" key="2">
    <source>
        <dbReference type="EMBL" id="UPT19530.1"/>
    </source>
</evidence>
<sequence length="246" mass="26878">MLRRIHDPERGASFVEYAGVLVLAAAIVAAVAFSGIAGQVSEAVVSAVEAALDGDRVAELLRALAVAEEWEEVVRARLEETARAGGVVTLARVEDPGDLLACLVSRDPALPAEALPWFVVELREEGRPVRLEGRLDWAGEAVPDLAAAVRKVYPTPQEWRAARAAGTPVRQDRRLRRELGLVHSVREWSRQDCRLLRLGEDGSLLRVAPERVRGGHPEWAGLRHVSALLRANRPALRALAAGYRPR</sequence>
<organism evidence="2 3">
    <name type="scientific">Thermobifida alba</name>
    <name type="common">Thermomonospora alba</name>
    <dbReference type="NCBI Taxonomy" id="53522"/>
    <lineage>
        <taxon>Bacteria</taxon>
        <taxon>Bacillati</taxon>
        <taxon>Actinomycetota</taxon>
        <taxon>Actinomycetes</taxon>
        <taxon>Streptosporangiales</taxon>
        <taxon>Nocardiopsidaceae</taxon>
        <taxon>Thermobifida</taxon>
    </lineage>
</organism>
<dbReference type="Proteomes" id="UP000832041">
    <property type="component" value="Chromosome"/>
</dbReference>
<reference evidence="2 3" key="1">
    <citation type="submission" date="2020-04" db="EMBL/GenBank/DDBJ databases">
        <title>Thermobifida alba genome sequencing and assembly.</title>
        <authorList>
            <person name="Luzics S."/>
            <person name="Horvath B."/>
            <person name="Nagy I."/>
            <person name="Toth A."/>
            <person name="Nagy I."/>
            <person name="Kukolya J."/>
        </authorList>
    </citation>
    <scope>NUCLEOTIDE SEQUENCE [LARGE SCALE GENOMIC DNA]</scope>
    <source>
        <strain evidence="2 3">DSM 43795</strain>
    </source>
</reference>
<name>A0ABY4KVS9_THEAE</name>
<accession>A0ABY4KVS9</accession>